<feature type="active site" description="Tele-AMP-histidine intermediate" evidence="1">
    <location>
        <position position="104"/>
    </location>
</feature>
<name>A0A953N6M7_9BURK</name>
<dbReference type="InterPro" id="IPR001310">
    <property type="entry name" value="Histidine_triad_HIT"/>
</dbReference>
<reference evidence="5" key="1">
    <citation type="submission" date="2021-07" db="EMBL/GenBank/DDBJ databases">
        <title>New genus and species of the family Alcaligenaceae.</title>
        <authorList>
            <person name="Hahn M.W."/>
        </authorList>
    </citation>
    <scope>NUCLEOTIDE SEQUENCE</scope>
    <source>
        <strain evidence="5">LF4-65</strain>
    </source>
</reference>
<feature type="domain" description="HIT" evidence="4">
    <location>
        <begin position="6"/>
        <end position="120"/>
    </location>
</feature>
<dbReference type="AlphaFoldDB" id="A0A953N6M7"/>
<comment type="caution">
    <text evidence="5">The sequence shown here is derived from an EMBL/GenBank/DDBJ whole genome shotgun (WGS) entry which is preliminary data.</text>
</comment>
<dbReference type="PROSITE" id="PS51084">
    <property type="entry name" value="HIT_2"/>
    <property type="match status" value="1"/>
</dbReference>
<dbReference type="SUPFAM" id="SSF54197">
    <property type="entry name" value="HIT-like"/>
    <property type="match status" value="1"/>
</dbReference>
<organism evidence="5 6">
    <name type="scientific">Zwartia hollandica</name>
    <dbReference type="NCBI Taxonomy" id="324606"/>
    <lineage>
        <taxon>Bacteria</taxon>
        <taxon>Pseudomonadati</taxon>
        <taxon>Pseudomonadota</taxon>
        <taxon>Betaproteobacteria</taxon>
        <taxon>Burkholderiales</taxon>
        <taxon>Alcaligenaceae</taxon>
        <taxon>Zwartia</taxon>
    </lineage>
</organism>
<feature type="short sequence motif" description="Histidine triad motif" evidence="2 3">
    <location>
        <begin position="102"/>
        <end position="106"/>
    </location>
</feature>
<evidence type="ECO:0000313" key="6">
    <source>
        <dbReference type="Proteomes" id="UP000739565"/>
    </source>
</evidence>
<dbReference type="RefSeq" id="WP_259660305.1">
    <property type="nucleotide sequence ID" value="NZ_JAHXRI010000006.1"/>
</dbReference>
<dbReference type="Pfam" id="PF11969">
    <property type="entry name" value="DcpS_C"/>
    <property type="match status" value="1"/>
</dbReference>
<dbReference type="Gene3D" id="3.30.428.10">
    <property type="entry name" value="HIT-like"/>
    <property type="match status" value="1"/>
</dbReference>
<dbReference type="PANTHER" id="PTHR23089">
    <property type="entry name" value="HISTIDINE TRIAD HIT PROTEIN"/>
    <property type="match status" value="1"/>
</dbReference>
<dbReference type="PROSITE" id="PS00892">
    <property type="entry name" value="HIT_1"/>
    <property type="match status" value="1"/>
</dbReference>
<dbReference type="Proteomes" id="UP000739565">
    <property type="component" value="Unassembled WGS sequence"/>
</dbReference>
<accession>A0A953N6M7</accession>
<gene>
    <name evidence="5" type="ORF">KZZ10_04465</name>
</gene>
<evidence type="ECO:0000259" key="4">
    <source>
        <dbReference type="PROSITE" id="PS51084"/>
    </source>
</evidence>
<dbReference type="InterPro" id="IPR019808">
    <property type="entry name" value="Histidine_triad_CS"/>
</dbReference>
<proteinExistence type="predicted"/>
<sequence length="122" mass="13377">MSEQCIFCKIVEGKIPAKIVYHDEDCVVFHDINPAAPVHLLMVPRKHVVSMQEILPEDALWLGRMLSKVPEIAIQNGCNPGPAGGFRLTANAGIEGGQEVPHLHFHILGGKRPWKGQKAIAL</sequence>
<dbReference type="GO" id="GO:0003824">
    <property type="term" value="F:catalytic activity"/>
    <property type="evidence" value="ECO:0007669"/>
    <property type="project" value="InterPro"/>
</dbReference>
<keyword evidence="6" id="KW-1185">Reference proteome</keyword>
<dbReference type="InterPro" id="IPR036265">
    <property type="entry name" value="HIT-like_sf"/>
</dbReference>
<dbReference type="PRINTS" id="PR00332">
    <property type="entry name" value="HISTRIAD"/>
</dbReference>
<protein>
    <submittedName>
        <fullName evidence="5">Histidine triad nucleotide-binding protein</fullName>
    </submittedName>
</protein>
<evidence type="ECO:0000313" key="5">
    <source>
        <dbReference type="EMBL" id="MBZ1349892.1"/>
    </source>
</evidence>
<dbReference type="EMBL" id="JAHXRI010000006">
    <property type="protein sequence ID" value="MBZ1349892.1"/>
    <property type="molecule type" value="Genomic_DNA"/>
</dbReference>
<evidence type="ECO:0000256" key="1">
    <source>
        <dbReference type="PIRSR" id="PIRSR601310-1"/>
    </source>
</evidence>
<evidence type="ECO:0000256" key="3">
    <source>
        <dbReference type="PROSITE-ProRule" id="PRU00464"/>
    </source>
</evidence>
<evidence type="ECO:0000256" key="2">
    <source>
        <dbReference type="PIRSR" id="PIRSR601310-3"/>
    </source>
</evidence>
<dbReference type="InterPro" id="IPR011146">
    <property type="entry name" value="HIT-like"/>
</dbReference>
<dbReference type="CDD" id="cd01276">
    <property type="entry name" value="PKCI_related"/>
    <property type="match status" value="1"/>
</dbReference>